<gene>
    <name evidence="2" type="ORF">IPOD504_LOCUS6681</name>
</gene>
<evidence type="ECO:0000313" key="2">
    <source>
        <dbReference type="EMBL" id="CAH2049203.1"/>
    </source>
</evidence>
<protein>
    <submittedName>
        <fullName evidence="2">Uncharacterized protein</fullName>
    </submittedName>
</protein>
<feature type="region of interest" description="Disordered" evidence="1">
    <location>
        <begin position="54"/>
        <end position="75"/>
    </location>
</feature>
<proteinExistence type="predicted"/>
<dbReference type="EMBL" id="OW152831">
    <property type="protein sequence ID" value="CAH2049203.1"/>
    <property type="molecule type" value="Genomic_DNA"/>
</dbReference>
<feature type="non-terminal residue" evidence="2">
    <location>
        <position position="1"/>
    </location>
</feature>
<sequence>MGHFNWPSIPNVPERVTRSSGVEKKRHQQIKANVAGAMNKHEQSDVSAFDVGFELNAPAGGGTSPTDDILEPSRGRSHIYREVARVNLFPEETAPSVLRRNAVNTPLGAQLRTSEAR</sequence>
<feature type="region of interest" description="Disordered" evidence="1">
    <location>
        <begin position="1"/>
        <end position="25"/>
    </location>
</feature>
<reference evidence="2" key="1">
    <citation type="submission" date="2022-03" db="EMBL/GenBank/DDBJ databases">
        <authorList>
            <person name="Martin H S."/>
        </authorList>
    </citation>
    <scope>NUCLEOTIDE SEQUENCE</scope>
</reference>
<name>A0ABN8I8U3_9NEOP</name>
<accession>A0ABN8I8U3</accession>
<evidence type="ECO:0000313" key="3">
    <source>
        <dbReference type="Proteomes" id="UP000837857"/>
    </source>
</evidence>
<dbReference type="Proteomes" id="UP000837857">
    <property type="component" value="Chromosome 19"/>
</dbReference>
<organism evidence="2 3">
    <name type="scientific">Iphiclides podalirius</name>
    <name type="common">scarce swallowtail</name>
    <dbReference type="NCBI Taxonomy" id="110791"/>
    <lineage>
        <taxon>Eukaryota</taxon>
        <taxon>Metazoa</taxon>
        <taxon>Ecdysozoa</taxon>
        <taxon>Arthropoda</taxon>
        <taxon>Hexapoda</taxon>
        <taxon>Insecta</taxon>
        <taxon>Pterygota</taxon>
        <taxon>Neoptera</taxon>
        <taxon>Endopterygota</taxon>
        <taxon>Lepidoptera</taxon>
        <taxon>Glossata</taxon>
        <taxon>Ditrysia</taxon>
        <taxon>Papilionoidea</taxon>
        <taxon>Papilionidae</taxon>
        <taxon>Papilioninae</taxon>
        <taxon>Iphiclides</taxon>
    </lineage>
</organism>
<keyword evidence="3" id="KW-1185">Reference proteome</keyword>
<evidence type="ECO:0000256" key="1">
    <source>
        <dbReference type="SAM" id="MobiDB-lite"/>
    </source>
</evidence>